<feature type="compositionally biased region" description="Polar residues" evidence="1">
    <location>
        <begin position="1"/>
        <end position="15"/>
    </location>
</feature>
<reference evidence="2 3" key="1">
    <citation type="journal article" date="2020" name="Nature">
        <title>Six reference-quality genomes reveal evolution of bat adaptations.</title>
        <authorList>
            <person name="Jebb D."/>
            <person name="Huang Z."/>
            <person name="Pippel M."/>
            <person name="Hughes G.M."/>
            <person name="Lavrichenko K."/>
            <person name="Devanna P."/>
            <person name="Winkler S."/>
            <person name="Jermiin L.S."/>
            <person name="Skirmuntt E.C."/>
            <person name="Katzourakis A."/>
            <person name="Burkitt-Gray L."/>
            <person name="Ray D.A."/>
            <person name="Sullivan K.A.M."/>
            <person name="Roscito J.G."/>
            <person name="Kirilenko B.M."/>
            <person name="Davalos L.M."/>
            <person name="Corthals A.P."/>
            <person name="Power M.L."/>
            <person name="Jones G."/>
            <person name="Ransome R.D."/>
            <person name="Dechmann D.K.N."/>
            <person name="Locatelli A.G."/>
            <person name="Puechmaille S.J."/>
            <person name="Fedrigo O."/>
            <person name="Jarvis E.D."/>
            <person name="Hiller M."/>
            <person name="Vernes S.C."/>
            <person name="Myers E.W."/>
            <person name="Teeling E.C."/>
        </authorList>
    </citation>
    <scope>NUCLEOTIDE SEQUENCE [LARGE SCALE GENOMIC DNA]</scope>
    <source>
        <strain evidence="2">MRhiFer1</strain>
        <tissue evidence="2">Lung</tissue>
    </source>
</reference>
<feature type="region of interest" description="Disordered" evidence="1">
    <location>
        <begin position="152"/>
        <end position="250"/>
    </location>
</feature>
<dbReference type="PANTHER" id="PTHR37365:SF1">
    <property type="entry name" value="TESTIS-EXPRESSED PROTEIN 44"/>
    <property type="match status" value="1"/>
</dbReference>
<dbReference type="Pfam" id="PF15727">
    <property type="entry name" value="DUF4678"/>
    <property type="match status" value="1"/>
</dbReference>
<evidence type="ECO:0000313" key="3">
    <source>
        <dbReference type="Proteomes" id="UP000585614"/>
    </source>
</evidence>
<dbReference type="Proteomes" id="UP000585614">
    <property type="component" value="Unassembled WGS sequence"/>
</dbReference>
<name>A0A7J7YKD6_RHIFE</name>
<feature type="compositionally biased region" description="Low complexity" evidence="1">
    <location>
        <begin position="234"/>
        <end position="250"/>
    </location>
</feature>
<accession>A0A7J7YKD6</accession>
<comment type="caution">
    <text evidence="2">The sequence shown here is derived from an EMBL/GenBank/DDBJ whole genome shotgun (WGS) entry which is preliminary data.</text>
</comment>
<feature type="compositionally biased region" description="Polar residues" evidence="1">
    <location>
        <begin position="156"/>
        <end position="178"/>
    </location>
</feature>
<dbReference type="AlphaFoldDB" id="A0A7J7YKD6"/>
<feature type="compositionally biased region" description="Basic and acidic residues" evidence="1">
    <location>
        <begin position="69"/>
        <end position="89"/>
    </location>
</feature>
<evidence type="ECO:0000313" key="2">
    <source>
        <dbReference type="EMBL" id="KAF6362289.1"/>
    </source>
</evidence>
<gene>
    <name evidence="2" type="ORF">mRhiFer1_016794</name>
</gene>
<dbReference type="PANTHER" id="PTHR37365">
    <property type="entry name" value="TESTIS-EXPRESSED PROTEIN 44"/>
    <property type="match status" value="1"/>
</dbReference>
<dbReference type="InterPro" id="IPR031460">
    <property type="entry name" value="DUF4678"/>
</dbReference>
<evidence type="ECO:0000256" key="1">
    <source>
        <dbReference type="SAM" id="MobiDB-lite"/>
    </source>
</evidence>
<feature type="region of interest" description="Disordered" evidence="1">
    <location>
        <begin position="1"/>
        <end position="108"/>
    </location>
</feature>
<sequence>MTTVPSGNASVSSIPTHDDNRSSDSPTGGSQNQVPLLAVPDGAAVSAERQDVNQASIKPATSEAISVSGDKDKHEDDAEHSQEPKETKAHLAHPAPDALQTSKSLQNPVWDRPVQDSRMTQSLQTFQHDSLVKEEIPQAVGALDREQTLVPLTPSAEVQSPQNVPTVSTADANSQLDTPATGITEAVEKKPESPEALHPDSEALPSAESQVVTEGDLVDHSGDLQAQPVPPSPGSSAPHSPRAPTVAPRRTPLDQSLYMAREENNYMHSVTSLLNWGEGSISSLADILMWSEATMGVASGLLAFGHSSVSELLHSRGPRLHSVSSILGNVRLAFSSGLAAGTDLALRSVTHMLERMEQRTVEGIHSAMRYLTSHLTSHHTGCDCD</sequence>
<proteinExistence type="predicted"/>
<dbReference type="EMBL" id="JACAGC010000006">
    <property type="protein sequence ID" value="KAF6362289.1"/>
    <property type="molecule type" value="Genomic_DNA"/>
</dbReference>
<organism evidence="2 3">
    <name type="scientific">Rhinolophus ferrumequinum</name>
    <name type="common">Greater horseshoe bat</name>
    <dbReference type="NCBI Taxonomy" id="59479"/>
    <lineage>
        <taxon>Eukaryota</taxon>
        <taxon>Metazoa</taxon>
        <taxon>Chordata</taxon>
        <taxon>Craniata</taxon>
        <taxon>Vertebrata</taxon>
        <taxon>Euteleostomi</taxon>
        <taxon>Mammalia</taxon>
        <taxon>Eutheria</taxon>
        <taxon>Laurasiatheria</taxon>
        <taxon>Chiroptera</taxon>
        <taxon>Yinpterochiroptera</taxon>
        <taxon>Rhinolophoidea</taxon>
        <taxon>Rhinolophidae</taxon>
        <taxon>Rhinolophinae</taxon>
        <taxon>Rhinolophus</taxon>
    </lineage>
</organism>
<feature type="compositionally biased region" description="Polar residues" evidence="1">
    <location>
        <begin position="23"/>
        <end position="34"/>
    </location>
</feature>
<protein>
    <submittedName>
        <fullName evidence="2">Testis expressed 44</fullName>
    </submittedName>
</protein>
<feature type="compositionally biased region" description="Basic and acidic residues" evidence="1">
    <location>
        <begin position="186"/>
        <end position="201"/>
    </location>
</feature>